<dbReference type="Gene3D" id="3.40.640.10">
    <property type="entry name" value="Type I PLP-dependent aspartate aminotransferase-like (Major domain)"/>
    <property type="match status" value="1"/>
</dbReference>
<keyword evidence="2 6" id="KW-0032">Aminotransferase</keyword>
<dbReference type="InterPro" id="IPR050106">
    <property type="entry name" value="HistidinolP_aminotransfase"/>
</dbReference>
<feature type="domain" description="Aminotransferase class I/classII large" evidence="5">
    <location>
        <begin position="32"/>
        <end position="361"/>
    </location>
</feature>
<accession>A0A484HCD5</accession>
<dbReference type="PANTHER" id="PTHR43643:SF3">
    <property type="entry name" value="HISTIDINOL-PHOSPHATE AMINOTRANSFERASE"/>
    <property type="match status" value="1"/>
</dbReference>
<dbReference type="InterPro" id="IPR015422">
    <property type="entry name" value="PyrdxlP-dep_Trfase_small"/>
</dbReference>
<dbReference type="InterPro" id="IPR005861">
    <property type="entry name" value="HisP_aminotrans"/>
</dbReference>
<dbReference type="CDD" id="cd00609">
    <property type="entry name" value="AAT_like"/>
    <property type="match status" value="1"/>
</dbReference>
<dbReference type="NCBIfam" id="TIGR01141">
    <property type="entry name" value="hisC"/>
    <property type="match status" value="1"/>
</dbReference>
<dbReference type="EC" id="2.6.1.57" evidence="6"/>
<dbReference type="GO" id="GO:0030170">
    <property type="term" value="F:pyridoxal phosphate binding"/>
    <property type="evidence" value="ECO:0007669"/>
    <property type="project" value="InterPro"/>
</dbReference>
<dbReference type="InterPro" id="IPR015424">
    <property type="entry name" value="PyrdxlP-dep_Trfase"/>
</dbReference>
<evidence type="ECO:0000256" key="3">
    <source>
        <dbReference type="ARBA" id="ARBA00022679"/>
    </source>
</evidence>
<organism evidence="6">
    <name type="scientific">invertebrate metagenome</name>
    <dbReference type="NCBI Taxonomy" id="1711999"/>
    <lineage>
        <taxon>unclassified sequences</taxon>
        <taxon>metagenomes</taxon>
        <taxon>organismal metagenomes</taxon>
    </lineage>
</organism>
<evidence type="ECO:0000256" key="1">
    <source>
        <dbReference type="ARBA" id="ARBA00001933"/>
    </source>
</evidence>
<evidence type="ECO:0000259" key="5">
    <source>
        <dbReference type="Pfam" id="PF00155"/>
    </source>
</evidence>
<dbReference type="GO" id="GO:0000105">
    <property type="term" value="P:L-histidine biosynthetic process"/>
    <property type="evidence" value="ECO:0007669"/>
    <property type="project" value="InterPro"/>
</dbReference>
<proteinExistence type="inferred from homology"/>
<gene>
    <name evidence="6" type="ORF">RIEGSTA812A_PEG_945</name>
</gene>
<keyword evidence="4" id="KW-0663">Pyridoxal phosphate</keyword>
<evidence type="ECO:0000256" key="2">
    <source>
        <dbReference type="ARBA" id="ARBA00022576"/>
    </source>
</evidence>
<dbReference type="PANTHER" id="PTHR43643">
    <property type="entry name" value="HISTIDINOL-PHOSPHATE AMINOTRANSFERASE 2"/>
    <property type="match status" value="1"/>
</dbReference>
<reference evidence="6" key="1">
    <citation type="submission" date="2018-10" db="EMBL/GenBank/DDBJ databases">
        <authorList>
            <person name="Gruber-Vodicka H."/>
            <person name="Jaeckle O."/>
        </authorList>
    </citation>
    <scope>NUCLEOTIDE SEQUENCE</scope>
</reference>
<dbReference type="HAMAP" id="MF_01023">
    <property type="entry name" value="HisC_aminotrans_2"/>
    <property type="match status" value="1"/>
</dbReference>
<protein>
    <submittedName>
        <fullName evidence="6">Biosynthetic Aromatic amino acid aminotransferase beta</fullName>
        <ecNumber evidence="6">2.6.1.57</ecNumber>
    </submittedName>
</protein>
<dbReference type="InterPro" id="IPR015421">
    <property type="entry name" value="PyrdxlP-dep_Trfase_major"/>
</dbReference>
<name>A0A484HCD5_9ZZZZ</name>
<dbReference type="InterPro" id="IPR004839">
    <property type="entry name" value="Aminotransferase_I/II_large"/>
</dbReference>
<dbReference type="Gene3D" id="3.90.1150.10">
    <property type="entry name" value="Aspartate Aminotransferase, domain 1"/>
    <property type="match status" value="1"/>
</dbReference>
<sequence>MPDVPEPIPHPGVLKISPYVSGKAIIPGIETVAKLSANENPLGPSPHAVAAYRAAADSLHRYPDSHAVALRRAIGHCHGLDPTRIICGCGSDELLSLLGHAYAGPGDEIIYSQHGFLLYPIIAHAVGATPVIASESDFRTNVDSVLARVTPRTRVVYLANPNNPTGTYLPAQEMARLHRNLPASVLLVIDAAYAEYVCHNDYAAGIELVEAGTNAVMTRTFSKIYGLPSLRLGWAYGPPSVIDTLNRIRGPFNVSTPAQAAGIAAVEDTAYTAFMRAHNDTWRPWLTKQLRALGLVVLTDSVANFVLIRFPTESSRDSLAADAFLCRHGFIARRMDSYGLSQCLRISVGRETDMQAVVKALTAFLNRKDAA</sequence>
<dbReference type="GO" id="GO:0004400">
    <property type="term" value="F:histidinol-phosphate transaminase activity"/>
    <property type="evidence" value="ECO:0007669"/>
    <property type="project" value="InterPro"/>
</dbReference>
<evidence type="ECO:0000313" key="6">
    <source>
        <dbReference type="EMBL" id="VBB69472.1"/>
    </source>
</evidence>
<dbReference type="EMBL" id="LR026963">
    <property type="protein sequence ID" value="VBB69472.1"/>
    <property type="molecule type" value="Genomic_DNA"/>
</dbReference>
<dbReference type="SUPFAM" id="SSF53383">
    <property type="entry name" value="PLP-dependent transferases"/>
    <property type="match status" value="1"/>
</dbReference>
<dbReference type="AlphaFoldDB" id="A0A484HCD5"/>
<dbReference type="Pfam" id="PF00155">
    <property type="entry name" value="Aminotran_1_2"/>
    <property type="match status" value="1"/>
</dbReference>
<keyword evidence="3 6" id="KW-0808">Transferase</keyword>
<evidence type="ECO:0000256" key="4">
    <source>
        <dbReference type="ARBA" id="ARBA00022898"/>
    </source>
</evidence>
<comment type="cofactor">
    <cofactor evidence="1">
        <name>pyridoxal 5'-phosphate</name>
        <dbReference type="ChEBI" id="CHEBI:597326"/>
    </cofactor>
</comment>